<comment type="caution">
    <text evidence="15">The sequence shown here is derived from an EMBL/GenBank/DDBJ whole genome shotgun (WGS) entry which is preliminary data.</text>
</comment>
<keyword evidence="4 12" id="KW-0235">DNA replication</keyword>
<feature type="domain" description="5'-3' exonuclease" evidence="13">
    <location>
        <begin position="18"/>
        <end position="281"/>
    </location>
</feature>
<dbReference type="SUPFAM" id="SSF47807">
    <property type="entry name" value="5' to 3' exonuclease, C-terminal subdomain"/>
    <property type="match status" value="1"/>
</dbReference>
<keyword evidence="3 12" id="KW-0548">Nucleotidyltransferase</keyword>
<dbReference type="InterPro" id="IPR029060">
    <property type="entry name" value="PIN-like_dom_sf"/>
</dbReference>
<evidence type="ECO:0000256" key="11">
    <source>
        <dbReference type="NCBIfam" id="TIGR00593"/>
    </source>
</evidence>
<dbReference type="SUPFAM" id="SSF53098">
    <property type="entry name" value="Ribonuclease H-like"/>
    <property type="match status" value="1"/>
</dbReference>
<evidence type="ECO:0000256" key="4">
    <source>
        <dbReference type="ARBA" id="ARBA00022705"/>
    </source>
</evidence>
<dbReference type="CDD" id="cd06140">
    <property type="entry name" value="DNA_polA_I_Bacillus_like_exo"/>
    <property type="match status" value="1"/>
</dbReference>
<dbReference type="InterPro" id="IPR019760">
    <property type="entry name" value="DNA-dir_DNA_pol_A_CS"/>
</dbReference>
<dbReference type="Gene3D" id="1.20.1060.10">
    <property type="entry name" value="Taq DNA Polymerase, Chain T, domain 4"/>
    <property type="match status" value="1"/>
</dbReference>
<evidence type="ECO:0000256" key="2">
    <source>
        <dbReference type="ARBA" id="ARBA00022679"/>
    </source>
</evidence>
<dbReference type="PRINTS" id="PR00868">
    <property type="entry name" value="DNAPOLI"/>
</dbReference>
<comment type="function">
    <text evidence="12">In addition to polymerase activity, this DNA polymerase exhibits 5'-3' exonuclease activity.</text>
</comment>
<dbReference type="NCBIfam" id="TIGR00593">
    <property type="entry name" value="pola"/>
    <property type="match status" value="1"/>
</dbReference>
<keyword evidence="16" id="KW-1185">Reference proteome</keyword>
<dbReference type="Pfam" id="PF22619">
    <property type="entry name" value="DNA_polI_exo1"/>
    <property type="match status" value="1"/>
</dbReference>
<comment type="similarity">
    <text evidence="1 12">Belongs to the DNA polymerase type-A family.</text>
</comment>
<evidence type="ECO:0000313" key="15">
    <source>
        <dbReference type="EMBL" id="GAA3745351.1"/>
    </source>
</evidence>
<dbReference type="Proteomes" id="UP001501004">
    <property type="component" value="Unassembled WGS sequence"/>
</dbReference>
<dbReference type="SUPFAM" id="SSF88723">
    <property type="entry name" value="PIN domain-like"/>
    <property type="match status" value="1"/>
</dbReference>
<dbReference type="CDD" id="cd08637">
    <property type="entry name" value="DNA_pol_A_pol_I_C"/>
    <property type="match status" value="1"/>
</dbReference>
<keyword evidence="12" id="KW-0378">Hydrolase</keyword>
<dbReference type="InterPro" id="IPR020046">
    <property type="entry name" value="5-3_exonucl_a-hlix_arch_N"/>
</dbReference>
<gene>
    <name evidence="12 15" type="primary">polA</name>
    <name evidence="15" type="ORF">GCM10022239_21210</name>
</gene>
<dbReference type="InterPro" id="IPR002298">
    <property type="entry name" value="DNA_polymerase_A"/>
</dbReference>
<evidence type="ECO:0000313" key="16">
    <source>
        <dbReference type="Proteomes" id="UP001501004"/>
    </source>
</evidence>
<keyword evidence="6 12" id="KW-0269">Exonuclease</keyword>
<evidence type="ECO:0000256" key="8">
    <source>
        <dbReference type="ARBA" id="ARBA00023125"/>
    </source>
</evidence>
<comment type="catalytic activity">
    <reaction evidence="10 12">
        <text>DNA(n) + a 2'-deoxyribonucleoside 5'-triphosphate = DNA(n+1) + diphosphate</text>
        <dbReference type="Rhea" id="RHEA:22508"/>
        <dbReference type="Rhea" id="RHEA-COMP:17339"/>
        <dbReference type="Rhea" id="RHEA-COMP:17340"/>
        <dbReference type="ChEBI" id="CHEBI:33019"/>
        <dbReference type="ChEBI" id="CHEBI:61560"/>
        <dbReference type="ChEBI" id="CHEBI:173112"/>
        <dbReference type="EC" id="2.7.7.7"/>
    </reaction>
</comment>
<dbReference type="InterPro" id="IPR054690">
    <property type="entry name" value="DNA_polI_exonuclease"/>
</dbReference>
<dbReference type="InterPro" id="IPR018320">
    <property type="entry name" value="DNA_polymerase_1"/>
</dbReference>
<dbReference type="SMART" id="SM00482">
    <property type="entry name" value="POLAc"/>
    <property type="match status" value="1"/>
</dbReference>
<dbReference type="InterPro" id="IPR036397">
    <property type="entry name" value="RNaseH_sf"/>
</dbReference>
<dbReference type="Pfam" id="PF00476">
    <property type="entry name" value="DNA_pol_A"/>
    <property type="match status" value="1"/>
</dbReference>
<dbReference type="InterPro" id="IPR002421">
    <property type="entry name" value="5-3_exonuclease"/>
</dbReference>
<evidence type="ECO:0000256" key="1">
    <source>
        <dbReference type="ARBA" id="ARBA00007705"/>
    </source>
</evidence>
<proteinExistence type="inferred from homology"/>
<accession>A0ABP7FQ39</accession>
<dbReference type="EMBL" id="BAABAE010000003">
    <property type="protein sequence ID" value="GAA3745351.1"/>
    <property type="molecule type" value="Genomic_DNA"/>
</dbReference>
<dbReference type="InterPro" id="IPR012337">
    <property type="entry name" value="RNaseH-like_sf"/>
</dbReference>
<dbReference type="PANTHER" id="PTHR10133:SF27">
    <property type="entry name" value="DNA POLYMERASE NU"/>
    <property type="match status" value="1"/>
</dbReference>
<dbReference type="SMART" id="SM00475">
    <property type="entry name" value="53EXOc"/>
    <property type="match status" value="1"/>
</dbReference>
<keyword evidence="7 12" id="KW-0239">DNA-directed DNA polymerase</keyword>
<dbReference type="Gene3D" id="3.40.50.1010">
    <property type="entry name" value="5'-nuclease"/>
    <property type="match status" value="1"/>
</dbReference>
<name>A0ABP7FQ39_9MICO</name>
<evidence type="ECO:0000256" key="9">
    <source>
        <dbReference type="ARBA" id="ARBA00023204"/>
    </source>
</evidence>
<evidence type="ECO:0000256" key="6">
    <source>
        <dbReference type="ARBA" id="ARBA00022839"/>
    </source>
</evidence>
<feature type="domain" description="DNA-directed DNA polymerase family A palm" evidence="14">
    <location>
        <begin position="656"/>
        <end position="863"/>
    </location>
</feature>
<dbReference type="Gene3D" id="1.10.150.20">
    <property type="entry name" value="5' to 3' exonuclease, C-terminal subdomain"/>
    <property type="match status" value="2"/>
</dbReference>
<dbReference type="InterPro" id="IPR001098">
    <property type="entry name" value="DNA-dir_DNA_pol_A_palm_dom"/>
</dbReference>
<keyword evidence="9 12" id="KW-0234">DNA repair</keyword>
<dbReference type="CDD" id="cd09898">
    <property type="entry name" value="H3TH_53EXO"/>
    <property type="match status" value="1"/>
</dbReference>
<dbReference type="NCBIfam" id="NF004397">
    <property type="entry name" value="PRK05755.1"/>
    <property type="match status" value="1"/>
</dbReference>
<dbReference type="InterPro" id="IPR036279">
    <property type="entry name" value="5-3_exonuclease_C_sf"/>
</dbReference>
<keyword evidence="5 12" id="KW-0227">DNA damage</keyword>
<sequence>MSLVSAAAARLTLVSDNEKPTLMVIDGHSLAFRAFYALPVDSFMNREGQHTNAIHGFIAMLINLLQNEKPTHLVVAFDISRYSFRTREYPEYKGTRAETPPEFIGQVPLLEEALKAMGIATISKEDFEADDILATLSVQGAEQGFKVYVVSGDRDSIQLVNDDVTLLYPNVRGVSELKRYDPAAVYERYGIRPEQYPDIAALVGETSDNLVGIDKVGEKTAVKWVLEYGGLDGILEHAEEIKGVVGEKLREQKERAIRNRRLNRLVTDVDLPAGPKDLERRPIDTAAVREVFDKLQFRTLLDRVLKIAAAESGGEVAAAPESSTAEPPVKKLVDEELAKWIGAATKAGAPLGLIVETTDGALSGLGIATSEDTAYVPWGAHRPDYAALEAWLASDAPKHLFDSKRAFKRLSTEGIALGGIAFDTSIAAWLLKPGGKVESLADQVYTHLGETVAVADQDQLVPENEGLSPATEAWYVLRVAEELAARLSDGSRKVLDEIELPLVPVLARIELDGVAVDAGALEKLNKRLTERAAGIASNAYEVLGREVNLGSPKQLQQVLFEELGMPKTRATKTGYSTDAAALADLQEQLPEPHPFLDLLLQHRDATKLKQMIETLEREIGPDGRIHTTYGQVGTSTGRISSNDPNLQNIPVKTAEGREIRAAFQTGEGYETLLTADYSQIEMRIMAHLSGDAGLIEAFNAGEDLHRFVGARIFGVDPSEVTPIMRTKVKAMSYGLAYGLSAFGLSKQLRIDVAEAKQLMVDYFARFGAVRDYLRNVVAQAKIDGYTETIFGRRRPFGDLNSNNRVLRENAERQALNAPIQGSAADIIKIAMLGVASDLSAQGLGSRMLLQVHDELVFEVAPGELETLTAIVRDRMGHAADLTVPLDVQVGTGPNWDAAAH</sequence>
<dbReference type="SUPFAM" id="SSF56672">
    <property type="entry name" value="DNA/RNA polymerases"/>
    <property type="match status" value="1"/>
</dbReference>
<evidence type="ECO:0000256" key="3">
    <source>
        <dbReference type="ARBA" id="ARBA00022695"/>
    </source>
</evidence>
<evidence type="ECO:0000256" key="12">
    <source>
        <dbReference type="RuleBase" id="RU004460"/>
    </source>
</evidence>
<evidence type="ECO:0000256" key="7">
    <source>
        <dbReference type="ARBA" id="ARBA00022932"/>
    </source>
</evidence>
<dbReference type="InterPro" id="IPR020045">
    <property type="entry name" value="DNA_polI_H3TH"/>
</dbReference>
<keyword evidence="8 12" id="KW-0238">DNA-binding</keyword>
<dbReference type="PANTHER" id="PTHR10133">
    <property type="entry name" value="DNA POLYMERASE I"/>
    <property type="match status" value="1"/>
</dbReference>
<organism evidence="15 16">
    <name type="scientific">Leifsonella bigeumensis</name>
    <dbReference type="NCBI Taxonomy" id="433643"/>
    <lineage>
        <taxon>Bacteria</taxon>
        <taxon>Bacillati</taxon>
        <taxon>Actinomycetota</taxon>
        <taxon>Actinomycetes</taxon>
        <taxon>Micrococcales</taxon>
        <taxon>Microbacteriaceae</taxon>
        <taxon>Leifsonella</taxon>
    </lineage>
</organism>
<protein>
    <recommendedName>
        <fullName evidence="11 12">DNA polymerase I</fullName>
        <ecNumber evidence="11 12">2.7.7.7</ecNumber>
    </recommendedName>
</protein>
<keyword evidence="2 12" id="KW-0808">Transferase</keyword>
<dbReference type="PROSITE" id="PS00447">
    <property type="entry name" value="DNA_POLYMERASE_A"/>
    <property type="match status" value="1"/>
</dbReference>
<dbReference type="Pfam" id="PF01367">
    <property type="entry name" value="5_3_exonuc"/>
    <property type="match status" value="1"/>
</dbReference>
<dbReference type="Gene3D" id="3.30.70.370">
    <property type="match status" value="1"/>
</dbReference>
<dbReference type="Gene3D" id="3.30.420.10">
    <property type="entry name" value="Ribonuclease H-like superfamily/Ribonuclease H"/>
    <property type="match status" value="1"/>
</dbReference>
<dbReference type="SMART" id="SM00279">
    <property type="entry name" value="HhH2"/>
    <property type="match status" value="1"/>
</dbReference>
<evidence type="ECO:0000259" key="13">
    <source>
        <dbReference type="SMART" id="SM00475"/>
    </source>
</evidence>
<dbReference type="Pfam" id="PF02739">
    <property type="entry name" value="5_3_exonuc_N"/>
    <property type="match status" value="1"/>
</dbReference>
<dbReference type="EC" id="2.7.7.7" evidence="11 12"/>
<reference evidence="16" key="1">
    <citation type="journal article" date="2019" name="Int. J. Syst. Evol. Microbiol.">
        <title>The Global Catalogue of Microorganisms (GCM) 10K type strain sequencing project: providing services to taxonomists for standard genome sequencing and annotation.</title>
        <authorList>
            <consortium name="The Broad Institute Genomics Platform"/>
            <consortium name="The Broad Institute Genome Sequencing Center for Infectious Disease"/>
            <person name="Wu L."/>
            <person name="Ma J."/>
        </authorList>
    </citation>
    <scope>NUCLEOTIDE SEQUENCE [LARGE SCALE GENOMIC DNA]</scope>
    <source>
        <strain evidence="16">JCM 16949</strain>
    </source>
</reference>
<keyword evidence="6 12" id="KW-0540">Nuclease</keyword>
<dbReference type="CDD" id="cd09859">
    <property type="entry name" value="PIN_53EXO"/>
    <property type="match status" value="1"/>
</dbReference>
<dbReference type="InterPro" id="IPR008918">
    <property type="entry name" value="HhH2"/>
</dbReference>
<dbReference type="InterPro" id="IPR043502">
    <property type="entry name" value="DNA/RNA_pol_sf"/>
</dbReference>
<evidence type="ECO:0000259" key="14">
    <source>
        <dbReference type="SMART" id="SM00482"/>
    </source>
</evidence>
<evidence type="ECO:0000256" key="5">
    <source>
        <dbReference type="ARBA" id="ARBA00022763"/>
    </source>
</evidence>
<evidence type="ECO:0000256" key="10">
    <source>
        <dbReference type="ARBA" id="ARBA00049244"/>
    </source>
</evidence>